<feature type="transmembrane region" description="Helical" evidence="7">
    <location>
        <begin position="276"/>
        <end position="299"/>
    </location>
</feature>
<evidence type="ECO:0000256" key="5">
    <source>
        <dbReference type="ARBA" id="ARBA00022989"/>
    </source>
</evidence>
<feature type="transmembrane region" description="Helical" evidence="7">
    <location>
        <begin position="143"/>
        <end position="164"/>
    </location>
</feature>
<feature type="transmembrane region" description="Helical" evidence="7">
    <location>
        <begin position="448"/>
        <end position="468"/>
    </location>
</feature>
<keyword evidence="4 7" id="KW-0812">Transmembrane</keyword>
<evidence type="ECO:0000256" key="1">
    <source>
        <dbReference type="ARBA" id="ARBA00004651"/>
    </source>
</evidence>
<dbReference type="PANTHER" id="PTHR42718">
    <property type="entry name" value="MAJOR FACILITATOR SUPERFAMILY MULTIDRUG TRANSPORTER MFSC"/>
    <property type="match status" value="1"/>
</dbReference>
<dbReference type="PATRIC" id="fig|37916.4.peg.3696"/>
<feature type="transmembrane region" description="Helical" evidence="7">
    <location>
        <begin position="208"/>
        <end position="226"/>
    </location>
</feature>
<evidence type="ECO:0000256" key="6">
    <source>
        <dbReference type="ARBA" id="ARBA00023136"/>
    </source>
</evidence>
<dbReference type="InterPro" id="IPR036259">
    <property type="entry name" value="MFS_trans_sf"/>
</dbReference>
<feature type="transmembrane region" description="Helical" evidence="7">
    <location>
        <begin position="83"/>
        <end position="101"/>
    </location>
</feature>
<dbReference type="CDD" id="cd17321">
    <property type="entry name" value="MFS_MMR_MDR_like"/>
    <property type="match status" value="1"/>
</dbReference>
<dbReference type="InterPro" id="IPR011701">
    <property type="entry name" value="MFS"/>
</dbReference>
<dbReference type="EMBL" id="JYNL01000035">
    <property type="protein sequence ID" value="KMO74315.1"/>
    <property type="molecule type" value="Genomic_DNA"/>
</dbReference>
<name>A0A0J6VTF2_9MYCO</name>
<feature type="transmembrane region" description="Helical" evidence="7">
    <location>
        <begin position="407"/>
        <end position="428"/>
    </location>
</feature>
<evidence type="ECO:0000313" key="9">
    <source>
        <dbReference type="EMBL" id="KMO74315.1"/>
    </source>
</evidence>
<dbReference type="SUPFAM" id="SSF103473">
    <property type="entry name" value="MFS general substrate transporter"/>
    <property type="match status" value="1"/>
</dbReference>
<feature type="transmembrane region" description="Helical" evidence="7">
    <location>
        <begin position="56"/>
        <end position="76"/>
    </location>
</feature>
<dbReference type="PROSITE" id="PS50850">
    <property type="entry name" value="MFS"/>
    <property type="match status" value="1"/>
</dbReference>
<dbReference type="NCBIfam" id="TIGR00711">
    <property type="entry name" value="efflux_EmrB"/>
    <property type="match status" value="1"/>
</dbReference>
<dbReference type="InterPro" id="IPR004638">
    <property type="entry name" value="EmrB-like"/>
</dbReference>
<feature type="transmembrane region" description="Helical" evidence="7">
    <location>
        <begin position="311"/>
        <end position="332"/>
    </location>
</feature>
<dbReference type="Gene3D" id="1.20.1250.20">
    <property type="entry name" value="MFS general substrate transporter like domains"/>
    <property type="match status" value="1"/>
</dbReference>
<evidence type="ECO:0000256" key="4">
    <source>
        <dbReference type="ARBA" id="ARBA00022692"/>
    </source>
</evidence>
<keyword evidence="2" id="KW-0813">Transport</keyword>
<keyword evidence="3" id="KW-1003">Cell membrane</keyword>
<keyword evidence="10" id="KW-1185">Reference proteome</keyword>
<dbReference type="Pfam" id="PF07690">
    <property type="entry name" value="MFS_1"/>
    <property type="match status" value="1"/>
</dbReference>
<feature type="transmembrane region" description="Helical" evidence="7">
    <location>
        <begin position="238"/>
        <end position="255"/>
    </location>
</feature>
<keyword evidence="5 7" id="KW-1133">Transmembrane helix</keyword>
<dbReference type="STRING" id="37916.MCHLDSM_03754"/>
<evidence type="ECO:0000256" key="2">
    <source>
        <dbReference type="ARBA" id="ARBA00022448"/>
    </source>
</evidence>
<dbReference type="InterPro" id="IPR020846">
    <property type="entry name" value="MFS_dom"/>
</dbReference>
<proteinExistence type="predicted"/>
<dbReference type="GO" id="GO:0022857">
    <property type="term" value="F:transmembrane transporter activity"/>
    <property type="evidence" value="ECO:0007669"/>
    <property type="project" value="InterPro"/>
</dbReference>
<comment type="caution">
    <text evidence="9">The sequence shown here is derived from an EMBL/GenBank/DDBJ whole genome shotgun (WGS) entry which is preliminary data.</text>
</comment>
<dbReference type="GO" id="GO:0005886">
    <property type="term" value="C:plasma membrane"/>
    <property type="evidence" value="ECO:0007669"/>
    <property type="project" value="UniProtKB-SubCell"/>
</dbReference>
<gene>
    <name evidence="9" type="primary">stp_3</name>
    <name evidence="9" type="ORF">MCHLDSM_03754</name>
</gene>
<organism evidence="9 10">
    <name type="scientific">Mycolicibacterium chlorophenolicum</name>
    <dbReference type="NCBI Taxonomy" id="37916"/>
    <lineage>
        <taxon>Bacteria</taxon>
        <taxon>Bacillati</taxon>
        <taxon>Actinomycetota</taxon>
        <taxon>Actinomycetes</taxon>
        <taxon>Mycobacteriales</taxon>
        <taxon>Mycobacteriaceae</taxon>
        <taxon>Mycolicibacterium</taxon>
    </lineage>
</organism>
<protein>
    <submittedName>
        <fullName evidence="9">Multidrug resistance protein stp</fullName>
    </submittedName>
</protein>
<feature type="transmembrane region" description="Helical" evidence="7">
    <location>
        <begin position="113"/>
        <end position="131"/>
    </location>
</feature>
<sequence>MATHKLEPAAVGNRQWWVLTAAAVASFLVLLDDTAVAIALPSMGRQLGLGLSGLEWVINIYTLPLAVLTLVAGLLTDRLGARPVFLGGVAAFTVISVLAGFSTTGAMLLGMRAAQGGAAALIAPSALTLLITSFSGSRRGVALGVWSGVAAAALAVGPLLGALLTDAFGWRSIFLLNLPFGLLMFILARAALPGPLPALRAPRPRVDVVGVVASGVTLFALVLGLAQANASGWASPRLWTMLAVAAAGAAVFVVAERRSTAPLVDLSLFRLPNVAGANVLALLNLAVMCSVFFFLSLYLQLVIGFSPTRAGLVLLPMTVLIAVFAPLAGWLVSHVGARVLIGTGMVLAAVGLVLLAGVHPSWGLWQLLPGLLVEGLGLGLATTPITTAAMLQVPDERSGIASATLNVFRMVGLSLGVAVMGAVVAAHWPGDLARSTVDAAAFTTGIAMGFWVNAVLAVLAAVLAVVAIRAPRVAPSTDLPTSR</sequence>
<comment type="subcellular location">
    <subcellularLocation>
        <location evidence="1">Cell membrane</location>
        <topology evidence="1">Multi-pass membrane protein</topology>
    </subcellularLocation>
</comment>
<evidence type="ECO:0000259" key="8">
    <source>
        <dbReference type="PROSITE" id="PS50850"/>
    </source>
</evidence>
<accession>A0A0J6VTF2</accession>
<reference evidence="9 10" key="1">
    <citation type="journal article" date="2015" name="Genome Biol. Evol.">
        <title>Characterization of Three Mycobacterium spp. with Potential Use in Bioremediation by Genome Sequencing and Comparative Genomics.</title>
        <authorList>
            <person name="Das S."/>
            <person name="Pettersson B.M."/>
            <person name="Behra P.R."/>
            <person name="Ramesh M."/>
            <person name="Dasgupta S."/>
            <person name="Bhattacharya A."/>
            <person name="Kirsebom L.A."/>
        </authorList>
    </citation>
    <scope>NUCLEOTIDE SEQUENCE [LARGE SCALE GENOMIC DNA]</scope>
    <source>
        <strain evidence="9 10">DSM 43826</strain>
    </source>
</reference>
<dbReference type="Proteomes" id="UP000036513">
    <property type="component" value="Unassembled WGS sequence"/>
</dbReference>
<feature type="transmembrane region" description="Helical" evidence="7">
    <location>
        <begin position="339"/>
        <end position="358"/>
    </location>
</feature>
<dbReference type="PANTHER" id="PTHR42718:SF49">
    <property type="entry name" value="EXPORT PROTEIN"/>
    <property type="match status" value="1"/>
</dbReference>
<feature type="transmembrane region" description="Helical" evidence="7">
    <location>
        <begin position="170"/>
        <end position="188"/>
    </location>
</feature>
<feature type="domain" description="Major facilitator superfamily (MFS) profile" evidence="8">
    <location>
        <begin position="18"/>
        <end position="472"/>
    </location>
</feature>
<evidence type="ECO:0000256" key="3">
    <source>
        <dbReference type="ARBA" id="ARBA00022475"/>
    </source>
</evidence>
<evidence type="ECO:0000313" key="10">
    <source>
        <dbReference type="Proteomes" id="UP000036513"/>
    </source>
</evidence>
<evidence type="ECO:0000256" key="7">
    <source>
        <dbReference type="SAM" id="Phobius"/>
    </source>
</evidence>
<dbReference type="Gene3D" id="1.20.1720.10">
    <property type="entry name" value="Multidrug resistance protein D"/>
    <property type="match status" value="1"/>
</dbReference>
<keyword evidence="6 7" id="KW-0472">Membrane</keyword>
<feature type="transmembrane region" description="Helical" evidence="7">
    <location>
        <begin position="364"/>
        <end position="386"/>
    </location>
</feature>
<dbReference type="AlphaFoldDB" id="A0A0J6VTF2"/>